<evidence type="ECO:0000256" key="1">
    <source>
        <dbReference type="ARBA" id="ARBA00000968"/>
    </source>
</evidence>
<dbReference type="NCBIfam" id="NF009566">
    <property type="entry name" value="PRK13020.1"/>
    <property type="match status" value="1"/>
</dbReference>
<feature type="domain" description="Lumazine-binding" evidence="11">
    <location>
        <begin position="96"/>
        <end position="194"/>
    </location>
</feature>
<organism evidence="12 13">
    <name type="scientific">Salinicoccus siamensis</name>
    <dbReference type="NCBI Taxonomy" id="381830"/>
    <lineage>
        <taxon>Bacteria</taxon>
        <taxon>Bacillati</taxon>
        <taxon>Bacillota</taxon>
        <taxon>Bacilli</taxon>
        <taxon>Bacillales</taxon>
        <taxon>Staphylococcaceae</taxon>
        <taxon>Salinicoccus</taxon>
    </lineage>
</organism>
<dbReference type="Pfam" id="PF00677">
    <property type="entry name" value="Lum_binding"/>
    <property type="match status" value="2"/>
</dbReference>
<comment type="pathway">
    <text evidence="3">Cofactor biosynthesis; riboflavin biosynthesis; riboflavin from 2-hydroxy-3-oxobutyl phosphate and 5-amino-6-(D-ribitylamino)uracil: step 2/2.</text>
</comment>
<evidence type="ECO:0000256" key="2">
    <source>
        <dbReference type="ARBA" id="ARBA00002803"/>
    </source>
</evidence>
<sequence length="212" mass="23219">MFTGIIEQVCEVEEVEDTGQHTRMRVKKGMFDDLKIGDSISIDGVCLTVTHLDDECFTVEMINKTKNITNLGPIHPGSMVNLERALTMNTRLGGHFVSGHVDGVGKVMHKEADGSAVNMYIQCPGELIKYMTDRGSIAIDGISLTLFGVQPERSEIIISLIPETQSSTTLGGKAPGDAVNIEADMLMKHVEHLLSWETLEARGTRKEEAPHV</sequence>
<comment type="caution">
    <text evidence="12">The sequence shown here is derived from an EMBL/GenBank/DDBJ whole genome shotgun (WGS) entry which is preliminary data.</text>
</comment>
<dbReference type="CDD" id="cd00402">
    <property type="entry name" value="Riboflavin_synthase_like"/>
    <property type="match status" value="1"/>
</dbReference>
<feature type="domain" description="Lumazine-binding" evidence="11">
    <location>
        <begin position="1"/>
        <end position="95"/>
    </location>
</feature>
<accession>A0ABV5Z0I4</accession>
<evidence type="ECO:0000256" key="6">
    <source>
        <dbReference type="ARBA" id="ARBA00022619"/>
    </source>
</evidence>
<comment type="catalytic activity">
    <reaction evidence="1">
        <text>2 6,7-dimethyl-8-(1-D-ribityl)lumazine + H(+) = 5-amino-6-(D-ribitylamino)uracil + riboflavin</text>
        <dbReference type="Rhea" id="RHEA:20772"/>
        <dbReference type="ChEBI" id="CHEBI:15378"/>
        <dbReference type="ChEBI" id="CHEBI:15934"/>
        <dbReference type="ChEBI" id="CHEBI:57986"/>
        <dbReference type="ChEBI" id="CHEBI:58201"/>
        <dbReference type="EC" id="2.5.1.9"/>
    </reaction>
</comment>
<dbReference type="SUPFAM" id="SSF63380">
    <property type="entry name" value="Riboflavin synthase domain-like"/>
    <property type="match status" value="2"/>
</dbReference>
<name>A0ABV5Z0I4_9STAP</name>
<comment type="function">
    <text evidence="2">Catalyzes the dismutation of two molecules of 6,7-dimethyl-8-ribityllumazine, resulting in the formation of riboflavin and 5-amino-6-(D-ribitylamino)uracil.</text>
</comment>
<dbReference type="PANTHER" id="PTHR21098">
    <property type="entry name" value="RIBOFLAVIN SYNTHASE ALPHA CHAIN"/>
    <property type="match status" value="1"/>
</dbReference>
<dbReference type="InterPro" id="IPR023366">
    <property type="entry name" value="ATP_synth_asu-like_sf"/>
</dbReference>
<evidence type="ECO:0000256" key="10">
    <source>
        <dbReference type="PROSITE-ProRule" id="PRU00524"/>
    </source>
</evidence>
<dbReference type="PIRSF" id="PIRSF000498">
    <property type="entry name" value="Riboflavin_syn_A"/>
    <property type="match status" value="1"/>
</dbReference>
<dbReference type="PANTHER" id="PTHR21098:SF12">
    <property type="entry name" value="RIBOFLAVIN SYNTHASE"/>
    <property type="match status" value="1"/>
</dbReference>
<dbReference type="RefSeq" id="WP_380569208.1">
    <property type="nucleotide sequence ID" value="NZ_JBHMAH010000001.1"/>
</dbReference>
<dbReference type="PROSITE" id="PS51177">
    <property type="entry name" value="LUMAZINE_BIND"/>
    <property type="match status" value="2"/>
</dbReference>
<keyword evidence="7 12" id="KW-0808">Transferase</keyword>
<dbReference type="EC" id="2.5.1.9" evidence="4 9"/>
<evidence type="ECO:0000256" key="3">
    <source>
        <dbReference type="ARBA" id="ARBA00004887"/>
    </source>
</evidence>
<evidence type="ECO:0000256" key="5">
    <source>
        <dbReference type="ARBA" id="ARBA00013950"/>
    </source>
</evidence>
<feature type="repeat" description="Lumazine-binding" evidence="10">
    <location>
        <begin position="96"/>
        <end position="194"/>
    </location>
</feature>
<dbReference type="Proteomes" id="UP001589740">
    <property type="component" value="Unassembled WGS sequence"/>
</dbReference>
<keyword evidence="6" id="KW-0686">Riboflavin biosynthesis</keyword>
<evidence type="ECO:0000256" key="7">
    <source>
        <dbReference type="ARBA" id="ARBA00022679"/>
    </source>
</evidence>
<keyword evidence="13" id="KW-1185">Reference proteome</keyword>
<evidence type="ECO:0000256" key="4">
    <source>
        <dbReference type="ARBA" id="ARBA00012827"/>
    </source>
</evidence>
<keyword evidence="8" id="KW-0677">Repeat</keyword>
<evidence type="ECO:0000256" key="9">
    <source>
        <dbReference type="NCBIfam" id="TIGR00187"/>
    </source>
</evidence>
<dbReference type="NCBIfam" id="NF006767">
    <property type="entry name" value="PRK09289.1"/>
    <property type="match status" value="1"/>
</dbReference>
<dbReference type="InterPro" id="IPR017938">
    <property type="entry name" value="Riboflavin_synthase-like_b-brl"/>
</dbReference>
<evidence type="ECO:0000313" key="12">
    <source>
        <dbReference type="EMBL" id="MFB9859578.1"/>
    </source>
</evidence>
<dbReference type="InterPro" id="IPR026017">
    <property type="entry name" value="Lumazine-bd_dom"/>
</dbReference>
<feature type="repeat" description="Lumazine-binding" evidence="10">
    <location>
        <begin position="1"/>
        <end position="95"/>
    </location>
</feature>
<dbReference type="Gene3D" id="2.40.30.20">
    <property type="match status" value="2"/>
</dbReference>
<evidence type="ECO:0000313" key="13">
    <source>
        <dbReference type="Proteomes" id="UP001589740"/>
    </source>
</evidence>
<protein>
    <recommendedName>
        <fullName evidence="5 9">Riboflavin synthase</fullName>
        <ecNumber evidence="4 9">2.5.1.9</ecNumber>
    </recommendedName>
</protein>
<dbReference type="NCBIfam" id="TIGR00187">
    <property type="entry name" value="ribE"/>
    <property type="match status" value="1"/>
</dbReference>
<evidence type="ECO:0000256" key="8">
    <source>
        <dbReference type="ARBA" id="ARBA00022737"/>
    </source>
</evidence>
<reference evidence="12 13" key="1">
    <citation type="submission" date="2024-09" db="EMBL/GenBank/DDBJ databases">
        <authorList>
            <person name="Sun Q."/>
            <person name="Mori K."/>
        </authorList>
    </citation>
    <scope>NUCLEOTIDE SEQUENCE [LARGE SCALE GENOMIC DNA]</scope>
    <source>
        <strain evidence="12 13">JCM 12822</strain>
    </source>
</reference>
<gene>
    <name evidence="12" type="ORF">ACFFLE_00440</name>
</gene>
<dbReference type="InterPro" id="IPR001783">
    <property type="entry name" value="Lumazine-bd"/>
</dbReference>
<proteinExistence type="predicted"/>
<dbReference type="EMBL" id="JBHMAH010000001">
    <property type="protein sequence ID" value="MFB9859578.1"/>
    <property type="molecule type" value="Genomic_DNA"/>
</dbReference>
<dbReference type="GO" id="GO:0004746">
    <property type="term" value="F:riboflavin synthase activity"/>
    <property type="evidence" value="ECO:0007669"/>
    <property type="project" value="UniProtKB-EC"/>
</dbReference>
<evidence type="ECO:0000259" key="11">
    <source>
        <dbReference type="PROSITE" id="PS51177"/>
    </source>
</evidence>